<name>A0A438I0B4_VITVI</name>
<dbReference type="Pfam" id="PF00078">
    <property type="entry name" value="RVT_1"/>
    <property type="match status" value="1"/>
</dbReference>
<dbReference type="PANTHER" id="PTHR46890">
    <property type="entry name" value="NON-LTR RETROLELEMENT REVERSE TRANSCRIPTASE-LIKE PROTEIN-RELATED"/>
    <property type="match status" value="1"/>
</dbReference>
<feature type="compositionally biased region" description="Basic and acidic residues" evidence="1">
    <location>
        <begin position="120"/>
        <end position="131"/>
    </location>
</feature>
<protein>
    <submittedName>
        <fullName evidence="3">Putative mitochondrial protein</fullName>
    </submittedName>
</protein>
<comment type="caution">
    <text evidence="3">The sequence shown here is derived from an EMBL/GenBank/DDBJ whole genome shotgun (WGS) entry which is preliminary data.</text>
</comment>
<evidence type="ECO:0000256" key="1">
    <source>
        <dbReference type="SAM" id="MobiDB-lite"/>
    </source>
</evidence>
<dbReference type="InterPro" id="IPR000477">
    <property type="entry name" value="RT_dom"/>
</dbReference>
<feature type="domain" description="Reverse transcriptase" evidence="2">
    <location>
        <begin position="481"/>
        <end position="717"/>
    </location>
</feature>
<reference evidence="3 4" key="1">
    <citation type="journal article" date="2018" name="PLoS Genet.">
        <title>Population sequencing reveals clonal diversity and ancestral inbreeding in the grapevine cultivar Chardonnay.</title>
        <authorList>
            <person name="Roach M.J."/>
            <person name="Johnson D.L."/>
            <person name="Bohlmann J."/>
            <person name="van Vuuren H.J."/>
            <person name="Jones S.J."/>
            <person name="Pretorius I.S."/>
            <person name="Schmidt S.A."/>
            <person name="Borneman A.R."/>
        </authorList>
    </citation>
    <scope>NUCLEOTIDE SEQUENCE [LARGE SCALE GENOMIC DNA]</scope>
    <source>
        <strain evidence="4">cv. Chardonnay</strain>
        <tissue evidence="3">Leaf</tissue>
    </source>
</reference>
<organism evidence="3 4">
    <name type="scientific">Vitis vinifera</name>
    <name type="common">Grape</name>
    <dbReference type="NCBI Taxonomy" id="29760"/>
    <lineage>
        <taxon>Eukaryota</taxon>
        <taxon>Viridiplantae</taxon>
        <taxon>Streptophyta</taxon>
        <taxon>Embryophyta</taxon>
        <taxon>Tracheophyta</taxon>
        <taxon>Spermatophyta</taxon>
        <taxon>Magnoliopsida</taxon>
        <taxon>eudicotyledons</taxon>
        <taxon>Gunneridae</taxon>
        <taxon>Pentapetalae</taxon>
        <taxon>rosids</taxon>
        <taxon>Vitales</taxon>
        <taxon>Vitaceae</taxon>
        <taxon>Viteae</taxon>
        <taxon>Vitis</taxon>
    </lineage>
</organism>
<dbReference type="SUPFAM" id="SSF56219">
    <property type="entry name" value="DNase I-like"/>
    <property type="match status" value="1"/>
</dbReference>
<sequence length="953" mass="107216">MPPGRTRGTKWTEEGNSWPPTSFNSKFKSLKAGGVGPKQEGKVKAQSNLVMRSGPPNICQGPNLLQNRSWKGPTHRASHAAKGKAKVGYEDSELQRRETTVMRGSKKLWNVLLPSSSESRQGDRSREKPVTAERSPTGSDSLSVEVVAEVGSLLFQGGSEEGTMPTKEIEEQRNTPRVSAHLSSQPSLPLRYPFSGVAPPHQSPFEPDISISAFHSQFPMKNRVLTENCLKKVTMGIIVLGISPHGVPILGAVSKGVSDFSQTSGFQIEGLSPSKMAKVCEVLRSLDIKETKREVCDRRFVGSVWLVRNKEWAILPACGALGGILIIWDSKKMRIYGPNNPSIRKEFWVELSDLFGLTYPSWCVGGDFNVIRSRSEKLGGSGVTSSMRDFDGFIRESELHDPPLRNASFTWSNMQESPVCKRLDRFLYSNEWELSFPQSLQEFREHHRGDITIFQKLYSCPPSESWRVEGIDWSPISVESASRLDSPFAEAEIFNAIFQLDRDKAPGPDGFTIAIIAKVLSGRLRGVLQETIHSTQGAFVQGRQILDAVLIANEIVDEKKRSGEEGVVFKIDFEKAYNHVKWDFLDHVLEKKARGLRQGDPLSPFLFTIVADVLSRMLLKAEERNLLEGFRVGRNRCRVTHLQFADDTILFASPREEELQTLKSLLLVFGQISGLKVNLDKSNLFGINLDQNHLSRLALLLDCKASDWPILYLGLPLGGKPNCLWILGSRVGEGKRDHLVRWEAVCKPRIIGGLGIGKIPLRNRALLGKWLWRLFQLAKMDWVPPKSISDLMFINYKGFGKSKRGVILWQNASIALIWVVWRERNARIFEDKARNAGNLWDSIHFLASFWAFCSTGFKGTPLNFSFGGRISHPPIVLLFYQYILVWFPIKNVNDRKSTIGYCTSVWGNLITWRSKKQNVVARSSAKVEYRALAQGTCELIWLQRLLEELKIQV</sequence>
<evidence type="ECO:0000313" key="4">
    <source>
        <dbReference type="Proteomes" id="UP000288805"/>
    </source>
</evidence>
<dbReference type="InterPro" id="IPR043502">
    <property type="entry name" value="DNA/RNA_pol_sf"/>
</dbReference>
<proteinExistence type="predicted"/>
<evidence type="ECO:0000259" key="2">
    <source>
        <dbReference type="PROSITE" id="PS50878"/>
    </source>
</evidence>
<feature type="compositionally biased region" description="Basic residues" evidence="1">
    <location>
        <begin position="73"/>
        <end position="85"/>
    </location>
</feature>
<dbReference type="CDD" id="cd01650">
    <property type="entry name" value="RT_nLTR_like"/>
    <property type="match status" value="1"/>
</dbReference>
<accession>A0A438I0B4</accession>
<evidence type="ECO:0000313" key="3">
    <source>
        <dbReference type="EMBL" id="RVW90164.1"/>
    </source>
</evidence>
<gene>
    <name evidence="3" type="primary">AtMg01250_100</name>
    <name evidence="3" type="ORF">CK203_041964</name>
</gene>
<dbReference type="PROSITE" id="PS50878">
    <property type="entry name" value="RT_POL"/>
    <property type="match status" value="1"/>
</dbReference>
<feature type="compositionally biased region" description="Polar residues" evidence="1">
    <location>
        <begin position="14"/>
        <end position="27"/>
    </location>
</feature>
<feature type="compositionally biased region" description="Basic and acidic residues" evidence="1">
    <location>
        <begin position="87"/>
        <end position="98"/>
    </location>
</feature>
<dbReference type="EMBL" id="QGNW01000157">
    <property type="protein sequence ID" value="RVW90164.1"/>
    <property type="molecule type" value="Genomic_DNA"/>
</dbReference>
<dbReference type="SUPFAM" id="SSF56672">
    <property type="entry name" value="DNA/RNA polymerases"/>
    <property type="match status" value="1"/>
</dbReference>
<dbReference type="InterPro" id="IPR052343">
    <property type="entry name" value="Retrotransposon-Effector_Assoc"/>
</dbReference>
<dbReference type="Proteomes" id="UP000288805">
    <property type="component" value="Unassembled WGS sequence"/>
</dbReference>
<dbReference type="AlphaFoldDB" id="A0A438I0B4"/>
<feature type="region of interest" description="Disordered" evidence="1">
    <location>
        <begin position="112"/>
        <end position="141"/>
    </location>
</feature>
<dbReference type="PANTHER" id="PTHR46890:SF50">
    <property type="entry name" value="RNA-DIRECTED DNA POLYMERASE, EUKARYOTA, REVERSE TRANSCRIPTASE ZINC-BINDING DOMAIN PROTEIN-RELATED"/>
    <property type="match status" value="1"/>
</dbReference>
<feature type="region of interest" description="Disordered" evidence="1">
    <location>
        <begin position="157"/>
        <end position="186"/>
    </location>
</feature>
<feature type="compositionally biased region" description="Polar residues" evidence="1">
    <location>
        <begin position="175"/>
        <end position="186"/>
    </location>
</feature>
<feature type="region of interest" description="Disordered" evidence="1">
    <location>
        <begin position="1"/>
        <end position="98"/>
    </location>
</feature>
<dbReference type="InterPro" id="IPR036691">
    <property type="entry name" value="Endo/exonu/phosph_ase_sf"/>
</dbReference>
<dbReference type="CDD" id="cd09272">
    <property type="entry name" value="RNase_HI_RT_Ty1"/>
    <property type="match status" value="1"/>
</dbReference>
<dbReference type="Gene3D" id="3.60.10.10">
    <property type="entry name" value="Endonuclease/exonuclease/phosphatase"/>
    <property type="match status" value="1"/>
</dbReference>